<evidence type="ECO:0000313" key="4">
    <source>
        <dbReference type="Proteomes" id="UP001259659"/>
    </source>
</evidence>
<dbReference type="Proteomes" id="UP001259659">
    <property type="component" value="Unassembled WGS sequence"/>
</dbReference>
<name>A0ABU2FAX6_9EURY</name>
<keyword evidence="2" id="KW-1133">Transmembrane helix</keyword>
<dbReference type="EMBL" id="JAMQON010000002">
    <property type="protein sequence ID" value="MDS0259427.1"/>
    <property type="molecule type" value="Genomic_DNA"/>
</dbReference>
<protein>
    <submittedName>
        <fullName evidence="3">E3 ubiquitin ligase family protein</fullName>
    </submittedName>
</protein>
<feature type="transmembrane region" description="Helical" evidence="2">
    <location>
        <begin position="284"/>
        <end position="308"/>
    </location>
</feature>
<feature type="region of interest" description="Disordered" evidence="1">
    <location>
        <begin position="211"/>
        <end position="234"/>
    </location>
</feature>
<feature type="transmembrane region" description="Helical" evidence="2">
    <location>
        <begin position="78"/>
        <end position="100"/>
    </location>
</feature>
<comment type="caution">
    <text evidence="3">The sequence shown here is derived from an EMBL/GenBank/DDBJ whole genome shotgun (WGS) entry which is preliminary data.</text>
</comment>
<keyword evidence="4" id="KW-1185">Reference proteome</keyword>
<sequence length="309" mass="32108">MAAIPTWFLLALGLVPIGFMAVYVYYELETAAGRSLRRRGVTQRGITAATVVSLGTVLAFGFLGPVNLFASGDAVEAVGYPTLGLLIPYVLGLLGLNVALTNARTWRRLHPDNDVPTGSVAPGAVACTGEIAGGEVGAAPVTGRDAVCWSWSVDVLDPHGVGDVGQREQWATVDGSDGGGVFVVDDGSGPVRVDPDGATLDLWAERAVPLDADEPPSFDSPAPDVERTHGDRQRRYEESVLTPDDHVAVAGTARETSDGLTVAGDSYVAVGTLSTAATRYRNSAAVYGVVGLVDIAVSVRLLAGLYGVF</sequence>
<feature type="transmembrane region" description="Helical" evidence="2">
    <location>
        <begin position="46"/>
        <end position="66"/>
    </location>
</feature>
<gene>
    <name evidence="3" type="ORF">NDI56_08485</name>
</gene>
<proteinExistence type="predicted"/>
<evidence type="ECO:0000256" key="2">
    <source>
        <dbReference type="SAM" id="Phobius"/>
    </source>
</evidence>
<evidence type="ECO:0000256" key="1">
    <source>
        <dbReference type="SAM" id="MobiDB-lite"/>
    </source>
</evidence>
<evidence type="ECO:0000313" key="3">
    <source>
        <dbReference type="EMBL" id="MDS0259427.1"/>
    </source>
</evidence>
<reference evidence="3 4" key="1">
    <citation type="submission" date="2022-06" db="EMBL/GenBank/DDBJ databases">
        <title>Haloarcula sp. a new haloarchaeum isolate from saline soil.</title>
        <authorList>
            <person name="Strakova D."/>
            <person name="Galisteo C."/>
            <person name="Sanchez-Porro C."/>
            <person name="Ventosa A."/>
        </authorList>
    </citation>
    <scope>NUCLEOTIDE SEQUENCE [LARGE SCALE GENOMIC DNA]</scope>
    <source>
        <strain evidence="3 4">S1CR25-12</strain>
    </source>
</reference>
<keyword evidence="2" id="KW-0812">Transmembrane</keyword>
<accession>A0ABU2FAX6</accession>
<feature type="transmembrane region" description="Helical" evidence="2">
    <location>
        <begin position="6"/>
        <end position="26"/>
    </location>
</feature>
<organism evidence="3 4">
    <name type="scientific">Haloarcula saliterrae</name>
    <dbReference type="NCBI Taxonomy" id="2950534"/>
    <lineage>
        <taxon>Archaea</taxon>
        <taxon>Methanobacteriati</taxon>
        <taxon>Methanobacteriota</taxon>
        <taxon>Stenosarchaea group</taxon>
        <taxon>Halobacteria</taxon>
        <taxon>Halobacteriales</taxon>
        <taxon>Haloarculaceae</taxon>
        <taxon>Haloarcula</taxon>
    </lineage>
</organism>
<dbReference type="RefSeq" id="WP_310919036.1">
    <property type="nucleotide sequence ID" value="NZ_JAMQON010000002.1"/>
</dbReference>
<keyword evidence="2" id="KW-0472">Membrane</keyword>
<feature type="compositionally biased region" description="Basic and acidic residues" evidence="1">
    <location>
        <begin position="224"/>
        <end position="234"/>
    </location>
</feature>